<evidence type="ECO:0000259" key="5">
    <source>
        <dbReference type="Pfam" id="PF01965"/>
    </source>
</evidence>
<dbReference type="Proteomes" id="UP000627464">
    <property type="component" value="Unassembled WGS sequence"/>
</dbReference>
<dbReference type="PANTHER" id="PTHR48094">
    <property type="entry name" value="PROTEIN/NUCLEIC ACID DEGLYCASE DJ-1-RELATED"/>
    <property type="match status" value="1"/>
</dbReference>
<proteinExistence type="inferred from homology"/>
<dbReference type="EMBL" id="BMFZ01000001">
    <property type="protein sequence ID" value="GGA31600.1"/>
    <property type="molecule type" value="Genomic_DNA"/>
</dbReference>
<feature type="region of interest" description="Disordered" evidence="4">
    <location>
        <begin position="46"/>
        <end position="73"/>
    </location>
</feature>
<keyword evidence="2" id="KW-0456">Lyase</keyword>
<dbReference type="PANTHER" id="PTHR48094:SF11">
    <property type="entry name" value="GLUTATHIONE-INDEPENDENT GLYOXALASE HSP31-RELATED"/>
    <property type="match status" value="1"/>
</dbReference>
<evidence type="ECO:0000256" key="1">
    <source>
        <dbReference type="ARBA" id="ARBA00023016"/>
    </source>
</evidence>
<evidence type="ECO:0000256" key="4">
    <source>
        <dbReference type="SAM" id="MobiDB-lite"/>
    </source>
</evidence>
<feature type="compositionally biased region" description="Basic and acidic residues" evidence="4">
    <location>
        <begin position="57"/>
        <end position="73"/>
    </location>
</feature>
<dbReference type="CDD" id="cd03141">
    <property type="entry name" value="GATase1_Hsp31_like"/>
    <property type="match status" value="1"/>
</dbReference>
<organism evidence="6 7">
    <name type="scientific">Hafnia psychrotolerans</name>
    <dbReference type="NCBI Taxonomy" id="1477018"/>
    <lineage>
        <taxon>Bacteria</taxon>
        <taxon>Pseudomonadati</taxon>
        <taxon>Pseudomonadota</taxon>
        <taxon>Gammaproteobacteria</taxon>
        <taxon>Enterobacterales</taxon>
        <taxon>Hafniaceae</taxon>
        <taxon>Hafnia</taxon>
    </lineage>
</organism>
<evidence type="ECO:0000256" key="3">
    <source>
        <dbReference type="ARBA" id="ARBA00038493"/>
    </source>
</evidence>
<protein>
    <submittedName>
        <fullName evidence="6">Dimethylallyltransferase</fullName>
    </submittedName>
</protein>
<evidence type="ECO:0000313" key="6">
    <source>
        <dbReference type="EMBL" id="GGA31600.1"/>
    </source>
</evidence>
<comment type="caution">
    <text evidence="6">The sequence shown here is derived from an EMBL/GenBank/DDBJ whole genome shotgun (WGS) entry which is preliminary data.</text>
</comment>
<dbReference type="InterPro" id="IPR050325">
    <property type="entry name" value="Prot/Nucl_acid_deglycase"/>
</dbReference>
<feature type="domain" description="DJ-1/PfpI" evidence="5">
    <location>
        <begin position="25"/>
        <end position="222"/>
    </location>
</feature>
<dbReference type="Pfam" id="PF01965">
    <property type="entry name" value="DJ-1_PfpI"/>
    <property type="match status" value="1"/>
</dbReference>
<dbReference type="RefSeq" id="WP_188469703.1">
    <property type="nucleotide sequence ID" value="NZ_BMFZ01000001.1"/>
</dbReference>
<dbReference type="InterPro" id="IPR002818">
    <property type="entry name" value="DJ-1/PfpI"/>
</dbReference>
<evidence type="ECO:0000313" key="7">
    <source>
        <dbReference type="Proteomes" id="UP000627464"/>
    </source>
</evidence>
<dbReference type="SUPFAM" id="SSF52317">
    <property type="entry name" value="Class I glutamine amidotransferase-like"/>
    <property type="match status" value="1"/>
</dbReference>
<evidence type="ECO:0000256" key="2">
    <source>
        <dbReference type="ARBA" id="ARBA00023239"/>
    </source>
</evidence>
<reference evidence="7" key="1">
    <citation type="journal article" date="2019" name="Int. J. Syst. Evol. Microbiol.">
        <title>The Global Catalogue of Microorganisms (GCM) 10K type strain sequencing project: providing services to taxonomists for standard genome sequencing and annotation.</title>
        <authorList>
            <consortium name="The Broad Institute Genomics Platform"/>
            <consortium name="The Broad Institute Genome Sequencing Center for Infectious Disease"/>
            <person name="Wu L."/>
            <person name="Ma J."/>
        </authorList>
    </citation>
    <scope>NUCLEOTIDE SEQUENCE [LARGE SCALE GENOMIC DNA]</scope>
    <source>
        <strain evidence="7">CGMCC 1.12806</strain>
    </source>
</reference>
<dbReference type="Gene3D" id="3.40.50.880">
    <property type="match status" value="1"/>
</dbReference>
<keyword evidence="1" id="KW-0346">Stress response</keyword>
<name>A0ABQ1FXD1_9GAMM</name>
<accession>A0ABQ1FXD1</accession>
<gene>
    <name evidence="6" type="ORF">GCM10011328_02890</name>
</gene>
<sequence length="231" mass="24689">MKLLIVLTSHDKLGDTGKKTGFWLEEFTAPYYQFLDAGAVLTLASPKGGQPPLDPVSDEKDAQTETTDRFRQDKDAQHALANTVKLADVNVADFDAVFYPGGHGPLWDLAEDANSVKLIEDFWTAGKPVAAVCHAPGVLRDVKQADGSPLVKGKRVTGFSNSEEDAVGLTDIVPFLVEDELKKNGGDYSKAADWSPYVMTDGKLITGQNPASSANVAQALLKLLGGGEVTQ</sequence>
<keyword evidence="7" id="KW-1185">Reference proteome</keyword>
<dbReference type="InterPro" id="IPR029062">
    <property type="entry name" value="Class_I_gatase-like"/>
</dbReference>
<comment type="similarity">
    <text evidence="3">Belongs to the peptidase C56 family. HSP31-like subfamily.</text>
</comment>